<name>A0A060UMN4_9PROT</name>
<dbReference type="InterPro" id="IPR017866">
    <property type="entry name" value="Succ-CoA_synthase_bsu_CS"/>
</dbReference>
<dbReference type="FunFam" id="3.30.470.20:FF:000002">
    <property type="entry name" value="Succinate--CoA ligase [ADP-forming] subunit beta"/>
    <property type="match status" value="1"/>
</dbReference>
<evidence type="ECO:0000256" key="1">
    <source>
        <dbReference type="ARBA" id="ARBA00009182"/>
    </source>
</evidence>
<dbReference type="GO" id="GO:0006104">
    <property type="term" value="P:succinyl-CoA metabolic process"/>
    <property type="evidence" value="ECO:0007669"/>
    <property type="project" value="TreeGrafter"/>
</dbReference>
<dbReference type="NCBIfam" id="TIGR01016">
    <property type="entry name" value="sucCoAbeta"/>
    <property type="match status" value="1"/>
</dbReference>
<feature type="binding site" evidence="8">
    <location>
        <position position="264"/>
    </location>
    <ligand>
        <name>substrate</name>
        <note>ligand shared with subunit alpha</note>
    </ligand>
</feature>
<keyword evidence="6 8" id="KW-0067">ATP-binding</keyword>
<proteinExistence type="inferred from homology"/>
<dbReference type="GO" id="GO:0000287">
    <property type="term" value="F:magnesium ion binding"/>
    <property type="evidence" value="ECO:0007669"/>
    <property type="project" value="UniProtKB-UniRule"/>
</dbReference>
<gene>
    <name evidence="8 10" type="primary">sucC</name>
    <name evidence="10" type="ORF">AFERRI_30207</name>
    <name evidence="11" type="ORF">AFERRI_50395</name>
</gene>
<evidence type="ECO:0000256" key="2">
    <source>
        <dbReference type="ARBA" id="ARBA00022532"/>
    </source>
</evidence>
<feature type="binding site" evidence="8">
    <location>
        <position position="107"/>
    </location>
    <ligand>
        <name>ATP</name>
        <dbReference type="ChEBI" id="CHEBI:30616"/>
    </ligand>
</feature>
<dbReference type="InterPro" id="IPR005809">
    <property type="entry name" value="Succ_CoA_ligase-like_bsu"/>
</dbReference>
<protein>
    <recommendedName>
        <fullName evidence="8">Succinate--CoA ligase [ADP-forming] subunit beta</fullName>
        <ecNumber evidence="8">6.2.1.5</ecNumber>
    </recommendedName>
    <alternativeName>
        <fullName evidence="8">Succinyl-CoA synthetase subunit beta</fullName>
        <shortName evidence="8">SCS-beta</shortName>
    </alternativeName>
</protein>
<keyword evidence="2 8" id="KW-0816">Tricarboxylic acid cycle</keyword>
<reference evidence="10" key="2">
    <citation type="submission" date="2014-07" db="EMBL/GenBank/DDBJ databases">
        <title>Initial genome analysis of the psychrotolerant acidophile Acidithiobacillus ferrivorans CF27: insights into iron and sulfur oxidation pathways and into biofilm formation.</title>
        <authorList>
            <person name="Talla E."/>
            <person name="Hedrich S."/>
            <person name="Mangenot S."/>
            <person name="Ji B."/>
            <person name="Johnson D.B."/>
            <person name="Barbe V."/>
            <person name="Bonnefoy V."/>
        </authorList>
    </citation>
    <scope>NUCLEOTIDE SEQUENCE [LARGE SCALE GENOMIC DNA]</scope>
    <source>
        <strain evidence="10">CF27</strain>
    </source>
</reference>
<keyword evidence="7 8" id="KW-0460">Magnesium</keyword>
<dbReference type="EMBL" id="CCCS020000023">
    <property type="protein sequence ID" value="CDQ09561.1"/>
    <property type="molecule type" value="Genomic_DNA"/>
</dbReference>
<dbReference type="Pfam" id="PF08442">
    <property type="entry name" value="ATP-grasp_2"/>
    <property type="match status" value="1"/>
</dbReference>
<organism evidence="10">
    <name type="scientific">Acidithiobacillus ferrivorans</name>
    <dbReference type="NCBI Taxonomy" id="160808"/>
    <lineage>
        <taxon>Bacteria</taxon>
        <taxon>Pseudomonadati</taxon>
        <taxon>Pseudomonadota</taxon>
        <taxon>Acidithiobacillia</taxon>
        <taxon>Acidithiobacillales</taxon>
        <taxon>Acidithiobacillaceae</taxon>
        <taxon>Acidithiobacillus</taxon>
    </lineage>
</organism>
<comment type="subunit">
    <text evidence="8">Heterotetramer of two alpha and two beta subunits.</text>
</comment>
<comment type="pathway">
    <text evidence="8">Carbohydrate metabolism; tricarboxylic acid cycle; succinate from succinyl-CoA (ligase route): step 1/1.</text>
</comment>
<feature type="binding site" evidence="8">
    <location>
        <position position="99"/>
    </location>
    <ligand>
        <name>ATP</name>
        <dbReference type="ChEBI" id="CHEBI:30616"/>
    </ligand>
</feature>
<accession>A0A060UMN4</accession>
<feature type="binding site" evidence="8">
    <location>
        <position position="102"/>
    </location>
    <ligand>
        <name>ATP</name>
        <dbReference type="ChEBI" id="CHEBI:30616"/>
    </ligand>
</feature>
<dbReference type="GO" id="GO:0005524">
    <property type="term" value="F:ATP binding"/>
    <property type="evidence" value="ECO:0007669"/>
    <property type="project" value="UniProtKB-UniRule"/>
</dbReference>
<dbReference type="InterPro" id="IPR013815">
    <property type="entry name" value="ATP_grasp_subdomain_1"/>
</dbReference>
<dbReference type="Pfam" id="PF00549">
    <property type="entry name" value="Ligase_CoA"/>
    <property type="match status" value="1"/>
</dbReference>
<dbReference type="GO" id="GO:0004775">
    <property type="term" value="F:succinate-CoA ligase (ADP-forming) activity"/>
    <property type="evidence" value="ECO:0007669"/>
    <property type="project" value="UniProtKB-UniRule"/>
</dbReference>
<keyword evidence="12" id="KW-1185">Reference proteome</keyword>
<keyword evidence="3 8" id="KW-0436">Ligase</keyword>
<dbReference type="SUPFAM" id="SSF52210">
    <property type="entry name" value="Succinyl-CoA synthetase domains"/>
    <property type="match status" value="1"/>
</dbReference>
<dbReference type="EMBL" id="LT841305">
    <property type="protein sequence ID" value="SMH67194.1"/>
    <property type="molecule type" value="Genomic_DNA"/>
</dbReference>
<dbReference type="InterPro" id="IPR013650">
    <property type="entry name" value="ATP-grasp_succ-CoA_synth-type"/>
</dbReference>
<dbReference type="FunFam" id="3.30.1490.20:FF:000002">
    <property type="entry name" value="Succinate--CoA ligase [ADP-forming] subunit beta"/>
    <property type="match status" value="1"/>
</dbReference>
<evidence type="ECO:0000313" key="10">
    <source>
        <dbReference type="EMBL" id="CDQ09561.1"/>
    </source>
</evidence>
<feature type="domain" description="ATP-grasp" evidence="9">
    <location>
        <begin position="9"/>
        <end position="228"/>
    </location>
</feature>
<evidence type="ECO:0000256" key="6">
    <source>
        <dbReference type="ARBA" id="ARBA00022840"/>
    </source>
</evidence>
<dbReference type="Proteomes" id="UP000193925">
    <property type="component" value="Chromosome AFERRI"/>
</dbReference>
<dbReference type="InterPro" id="IPR005811">
    <property type="entry name" value="SUCC_ACL_C"/>
</dbReference>
<dbReference type="AlphaFoldDB" id="A0A060UMN4"/>
<evidence type="ECO:0000313" key="12">
    <source>
        <dbReference type="Proteomes" id="UP000193925"/>
    </source>
</evidence>
<feature type="binding site" evidence="8">
    <location>
        <begin position="321"/>
        <end position="323"/>
    </location>
    <ligand>
        <name>substrate</name>
        <note>ligand shared with subunit alpha</note>
    </ligand>
</feature>
<dbReference type="NCBIfam" id="NF001913">
    <property type="entry name" value="PRK00696.1"/>
    <property type="match status" value="1"/>
</dbReference>
<feature type="binding site" evidence="8">
    <location>
        <position position="46"/>
    </location>
    <ligand>
        <name>ATP</name>
        <dbReference type="ChEBI" id="CHEBI:30616"/>
    </ligand>
</feature>
<dbReference type="GO" id="GO:0042709">
    <property type="term" value="C:succinate-CoA ligase complex"/>
    <property type="evidence" value="ECO:0007669"/>
    <property type="project" value="TreeGrafter"/>
</dbReference>
<evidence type="ECO:0000259" key="9">
    <source>
        <dbReference type="PROSITE" id="PS50975"/>
    </source>
</evidence>
<comment type="catalytic activity">
    <reaction evidence="8">
        <text>GTP + succinate + CoA = succinyl-CoA + GDP + phosphate</text>
        <dbReference type="Rhea" id="RHEA:22120"/>
        <dbReference type="ChEBI" id="CHEBI:30031"/>
        <dbReference type="ChEBI" id="CHEBI:37565"/>
        <dbReference type="ChEBI" id="CHEBI:43474"/>
        <dbReference type="ChEBI" id="CHEBI:57287"/>
        <dbReference type="ChEBI" id="CHEBI:57292"/>
        <dbReference type="ChEBI" id="CHEBI:58189"/>
    </reaction>
</comment>
<dbReference type="FunFam" id="3.40.50.261:FF:000001">
    <property type="entry name" value="Succinate--CoA ligase [ADP-forming] subunit beta"/>
    <property type="match status" value="1"/>
</dbReference>
<dbReference type="Gene3D" id="3.30.1490.20">
    <property type="entry name" value="ATP-grasp fold, A domain"/>
    <property type="match status" value="1"/>
</dbReference>
<evidence type="ECO:0000256" key="3">
    <source>
        <dbReference type="ARBA" id="ARBA00022598"/>
    </source>
</evidence>
<dbReference type="PROSITE" id="PS01217">
    <property type="entry name" value="SUCCINYL_COA_LIG_3"/>
    <property type="match status" value="1"/>
</dbReference>
<dbReference type="UniPathway" id="UPA00223">
    <property type="reaction ID" value="UER00999"/>
</dbReference>
<dbReference type="PROSITE" id="PS50975">
    <property type="entry name" value="ATP_GRASP"/>
    <property type="match status" value="1"/>
</dbReference>
<evidence type="ECO:0000256" key="4">
    <source>
        <dbReference type="ARBA" id="ARBA00022723"/>
    </source>
</evidence>
<keyword evidence="5 8" id="KW-0547">Nucleotide-binding</keyword>
<dbReference type="PANTHER" id="PTHR11815:SF10">
    <property type="entry name" value="SUCCINATE--COA LIGASE [GDP-FORMING] SUBUNIT BETA, MITOCHONDRIAL"/>
    <property type="match status" value="1"/>
</dbReference>
<dbReference type="GO" id="GO:0005829">
    <property type="term" value="C:cytosol"/>
    <property type="evidence" value="ECO:0007669"/>
    <property type="project" value="TreeGrafter"/>
</dbReference>
<comment type="cofactor">
    <cofactor evidence="8">
        <name>Mg(2+)</name>
        <dbReference type="ChEBI" id="CHEBI:18420"/>
    </cofactor>
    <text evidence="8">Binds 1 Mg(2+) ion per subunit.</text>
</comment>
<reference evidence="11 12" key="3">
    <citation type="submission" date="2017-03" db="EMBL/GenBank/DDBJ databases">
        <authorList>
            <person name="Regsiter A."/>
            <person name="William W."/>
        </authorList>
    </citation>
    <scope>NUCLEOTIDE SEQUENCE [LARGE SCALE GENOMIC DNA]</scope>
    <source>
        <strain evidence="11">PRJEB5721</strain>
    </source>
</reference>
<evidence type="ECO:0000256" key="8">
    <source>
        <dbReference type="HAMAP-Rule" id="MF_00558"/>
    </source>
</evidence>
<dbReference type="RefSeq" id="WP_035191882.1">
    <property type="nucleotide sequence ID" value="NZ_CCCS020000023.1"/>
</dbReference>
<evidence type="ECO:0000256" key="5">
    <source>
        <dbReference type="ARBA" id="ARBA00022741"/>
    </source>
</evidence>
<dbReference type="EC" id="6.2.1.5" evidence="8"/>
<keyword evidence="4 8" id="KW-0479">Metal-binding</keyword>
<feature type="binding site" evidence="8">
    <location>
        <begin position="53"/>
        <end position="55"/>
    </location>
    <ligand>
        <name>ATP</name>
        <dbReference type="ChEBI" id="CHEBI:30616"/>
    </ligand>
</feature>
<reference evidence="10" key="1">
    <citation type="submission" date="2014-03" db="EMBL/GenBank/DDBJ databases">
        <authorList>
            <person name="Genoscope - CEA"/>
        </authorList>
    </citation>
    <scope>NUCLEOTIDE SEQUENCE [LARGE SCALE GENOMIC DNA]</scope>
    <source>
        <strain evidence="10">CF27</strain>
    </source>
</reference>
<feature type="binding site" evidence="8">
    <location>
        <position position="213"/>
    </location>
    <ligand>
        <name>Mg(2+)</name>
        <dbReference type="ChEBI" id="CHEBI:18420"/>
    </ligand>
</feature>
<sequence length="387" mass="41385">MNLHEYQAKRLLAEEGVPVPRAIPAFSVREAVNQARELGGPAWVVKAQVHAGGRGKAGGVRVVNSIAQVEKTAQELLGKPLVTVQTGPQGQHVAALLIEEPSQIARELYLALMVDRGQARITFLATQEGGMDIEELAASQPEALHRVVVEPRTGFLPFQARQLGFRLGLDASQVQQLTRIMQGMYRLAQRLDALMVEINPLAITIDGKLLALDAKVVMDDNALYRHPESDELFDSTQQDGREITARQFGLNYISLEGNIGCMVNGAGLAMATMDLIKLHGGEPANFLDVGGGAAADKVTQAFKLILSDIRVKAILVNIFGGITRCDLLAQGIIQAAAEVGIHLPVVVRLEGTKKEEGMALLRDSGLSLITADGLTDAAMKAVAAAQG</sequence>
<evidence type="ECO:0000256" key="7">
    <source>
        <dbReference type="ARBA" id="ARBA00022842"/>
    </source>
</evidence>
<dbReference type="InterPro" id="IPR016102">
    <property type="entry name" value="Succinyl-CoA_synth-like"/>
</dbReference>
<dbReference type="PIRSF" id="PIRSF001554">
    <property type="entry name" value="SucCS_beta"/>
    <property type="match status" value="1"/>
</dbReference>
<evidence type="ECO:0000313" key="11">
    <source>
        <dbReference type="EMBL" id="SMH67194.1"/>
    </source>
</evidence>
<comment type="function">
    <text evidence="8">Succinyl-CoA synthetase functions in the citric acid cycle (TCA), coupling the hydrolysis of succinyl-CoA to the synthesis of either ATP or GTP and thus represents the only step of substrate-level phosphorylation in the TCA. The beta subunit provides nucleotide specificity of the enzyme and binds the substrate succinate, while the binding sites for coenzyme A and phosphate are found in the alpha subunit.</text>
</comment>
<dbReference type="Gene3D" id="3.40.50.261">
    <property type="entry name" value="Succinyl-CoA synthetase domains"/>
    <property type="match status" value="1"/>
</dbReference>
<dbReference type="HAMAP" id="MF_00558">
    <property type="entry name" value="Succ_CoA_beta"/>
    <property type="match status" value="1"/>
</dbReference>
<dbReference type="GO" id="GO:0006099">
    <property type="term" value="P:tricarboxylic acid cycle"/>
    <property type="evidence" value="ECO:0007669"/>
    <property type="project" value="UniProtKB-UniRule"/>
</dbReference>
<feature type="binding site" evidence="8">
    <location>
        <position position="199"/>
    </location>
    <ligand>
        <name>Mg(2+)</name>
        <dbReference type="ChEBI" id="CHEBI:18420"/>
    </ligand>
</feature>
<comment type="similarity">
    <text evidence="1 8">Belongs to the succinate/malate CoA ligase beta subunit family.</text>
</comment>
<comment type="catalytic activity">
    <reaction evidence="8">
        <text>succinate + ATP + CoA = succinyl-CoA + ADP + phosphate</text>
        <dbReference type="Rhea" id="RHEA:17661"/>
        <dbReference type="ChEBI" id="CHEBI:30031"/>
        <dbReference type="ChEBI" id="CHEBI:30616"/>
        <dbReference type="ChEBI" id="CHEBI:43474"/>
        <dbReference type="ChEBI" id="CHEBI:57287"/>
        <dbReference type="ChEBI" id="CHEBI:57292"/>
        <dbReference type="ChEBI" id="CHEBI:456216"/>
        <dbReference type="EC" id="6.2.1.5"/>
    </reaction>
</comment>
<dbReference type="PANTHER" id="PTHR11815">
    <property type="entry name" value="SUCCINYL-COA SYNTHETASE BETA CHAIN"/>
    <property type="match status" value="1"/>
</dbReference>
<dbReference type="InterPro" id="IPR011761">
    <property type="entry name" value="ATP-grasp"/>
</dbReference>
<dbReference type="SUPFAM" id="SSF56059">
    <property type="entry name" value="Glutathione synthetase ATP-binding domain-like"/>
    <property type="match status" value="1"/>
</dbReference>
<dbReference type="Gene3D" id="3.30.470.20">
    <property type="entry name" value="ATP-grasp fold, B domain"/>
    <property type="match status" value="1"/>
</dbReference>